<evidence type="ECO:0000259" key="1">
    <source>
        <dbReference type="Pfam" id="PF08241"/>
    </source>
</evidence>
<dbReference type="InterPro" id="IPR029063">
    <property type="entry name" value="SAM-dependent_MTases_sf"/>
</dbReference>
<gene>
    <name evidence="2" type="ORF">EPA93_40740</name>
</gene>
<dbReference type="Gene3D" id="3.40.50.150">
    <property type="entry name" value="Vaccinia Virus protein VP39"/>
    <property type="match status" value="1"/>
</dbReference>
<dbReference type="Pfam" id="PF08241">
    <property type="entry name" value="Methyltransf_11"/>
    <property type="match status" value="1"/>
</dbReference>
<dbReference type="AlphaFoldDB" id="A0A4P6K254"/>
<dbReference type="PANTHER" id="PTHR43591:SF24">
    <property type="entry name" value="2-METHOXY-6-POLYPRENYL-1,4-BENZOQUINOL METHYLASE, MITOCHONDRIAL"/>
    <property type="match status" value="1"/>
</dbReference>
<organism evidence="2 3">
    <name type="scientific">Ktedonosporobacter rubrisoli</name>
    <dbReference type="NCBI Taxonomy" id="2509675"/>
    <lineage>
        <taxon>Bacteria</taxon>
        <taxon>Bacillati</taxon>
        <taxon>Chloroflexota</taxon>
        <taxon>Ktedonobacteria</taxon>
        <taxon>Ktedonobacterales</taxon>
        <taxon>Ktedonosporobacteraceae</taxon>
        <taxon>Ktedonosporobacter</taxon>
    </lineage>
</organism>
<keyword evidence="2" id="KW-0808">Transferase</keyword>
<feature type="domain" description="Methyltransferase type 11" evidence="1">
    <location>
        <begin position="44"/>
        <end position="169"/>
    </location>
</feature>
<sequence>MSSISFDPLAPVYDAIRGYPPTVASAITAAIDQAVGGNTQTRFLEVGVGTGRFAFPLAEAEHQCTGIDISEKMMSQLKEKLCGAGWQEEGQRWGKEPDEDATQNPPVQRFTHMEKQGSMRLVRTDMTALPFHDDSFDVVIASHVFHVVRDWHQALKEIMRVSRPGGVFIRCWNANWQEAWKPGSGDIRREWSRIVEELGGSTAFVGTAEQSVTTWLQGQGFETEQREILTWQRQVTPRALFESVVQYQGAGTWPLSDDLFEASLTRLSQWVEEHYREHVDEAFLQEEHLVLGRTLLGE</sequence>
<keyword evidence="3" id="KW-1185">Reference proteome</keyword>
<dbReference type="RefSeq" id="WP_129893033.1">
    <property type="nucleotide sequence ID" value="NZ_CP035758.1"/>
</dbReference>
<dbReference type="Proteomes" id="UP000290365">
    <property type="component" value="Chromosome"/>
</dbReference>
<dbReference type="InterPro" id="IPR013216">
    <property type="entry name" value="Methyltransf_11"/>
</dbReference>
<reference evidence="2 3" key="1">
    <citation type="submission" date="2019-01" db="EMBL/GenBank/DDBJ databases">
        <title>Ktedonosporobacter rubrisoli SCAWS-G2.</title>
        <authorList>
            <person name="Huang Y."/>
            <person name="Yan B."/>
        </authorList>
    </citation>
    <scope>NUCLEOTIDE SEQUENCE [LARGE SCALE GENOMIC DNA]</scope>
    <source>
        <strain evidence="2 3">SCAWS-G2</strain>
    </source>
</reference>
<name>A0A4P6K254_KTERU</name>
<dbReference type="EMBL" id="CP035758">
    <property type="protein sequence ID" value="QBD81972.1"/>
    <property type="molecule type" value="Genomic_DNA"/>
</dbReference>
<dbReference type="SUPFAM" id="SSF53335">
    <property type="entry name" value="S-adenosyl-L-methionine-dependent methyltransferases"/>
    <property type="match status" value="1"/>
</dbReference>
<dbReference type="KEGG" id="kbs:EPA93_40740"/>
<proteinExistence type="predicted"/>
<accession>A0A4P6K254</accession>
<evidence type="ECO:0000313" key="2">
    <source>
        <dbReference type="EMBL" id="QBD81972.1"/>
    </source>
</evidence>
<dbReference type="GO" id="GO:0008757">
    <property type="term" value="F:S-adenosylmethionine-dependent methyltransferase activity"/>
    <property type="evidence" value="ECO:0007669"/>
    <property type="project" value="InterPro"/>
</dbReference>
<protein>
    <submittedName>
        <fullName evidence="2">Methyltransferase domain-containing protein</fullName>
    </submittedName>
</protein>
<dbReference type="GO" id="GO:0032259">
    <property type="term" value="P:methylation"/>
    <property type="evidence" value="ECO:0007669"/>
    <property type="project" value="UniProtKB-KW"/>
</dbReference>
<keyword evidence="2" id="KW-0489">Methyltransferase</keyword>
<dbReference type="OrthoDB" id="529208at2"/>
<dbReference type="PANTHER" id="PTHR43591">
    <property type="entry name" value="METHYLTRANSFERASE"/>
    <property type="match status" value="1"/>
</dbReference>
<dbReference type="CDD" id="cd02440">
    <property type="entry name" value="AdoMet_MTases"/>
    <property type="match status" value="1"/>
</dbReference>
<evidence type="ECO:0000313" key="3">
    <source>
        <dbReference type="Proteomes" id="UP000290365"/>
    </source>
</evidence>